<organism evidence="1 2">
    <name type="scientific">Protopolystoma xenopodis</name>
    <dbReference type="NCBI Taxonomy" id="117903"/>
    <lineage>
        <taxon>Eukaryota</taxon>
        <taxon>Metazoa</taxon>
        <taxon>Spiralia</taxon>
        <taxon>Lophotrochozoa</taxon>
        <taxon>Platyhelminthes</taxon>
        <taxon>Monogenea</taxon>
        <taxon>Polyopisthocotylea</taxon>
        <taxon>Polystomatidea</taxon>
        <taxon>Polystomatidae</taxon>
        <taxon>Protopolystoma</taxon>
    </lineage>
</organism>
<name>A0A3S5AX39_9PLAT</name>
<proteinExistence type="predicted"/>
<keyword evidence="2" id="KW-1185">Reference proteome</keyword>
<evidence type="ECO:0000313" key="1">
    <source>
        <dbReference type="EMBL" id="VEL07311.1"/>
    </source>
</evidence>
<evidence type="ECO:0000313" key="2">
    <source>
        <dbReference type="Proteomes" id="UP000784294"/>
    </source>
</evidence>
<protein>
    <submittedName>
        <fullName evidence="1">Uncharacterized protein</fullName>
    </submittedName>
</protein>
<gene>
    <name evidence="1" type="ORF">PXEA_LOCUS751</name>
</gene>
<dbReference type="Proteomes" id="UP000784294">
    <property type="component" value="Unassembled WGS sequence"/>
</dbReference>
<comment type="caution">
    <text evidence="1">The sequence shown here is derived from an EMBL/GenBank/DDBJ whole genome shotgun (WGS) entry which is preliminary data.</text>
</comment>
<accession>A0A3S5AX39</accession>
<dbReference type="AlphaFoldDB" id="A0A3S5AX39"/>
<sequence length="105" mass="11605">MASPRLRERLSCGKWLERGWGESGTNQGPGQEAKHMAMLTFRSRLELHLLTASVSLDWLSGNAPRRQFPTSSLSGEACLNAGDTSYSLVYIRATQSYSRDWPGSA</sequence>
<dbReference type="EMBL" id="CAAALY010001464">
    <property type="protein sequence ID" value="VEL07311.1"/>
    <property type="molecule type" value="Genomic_DNA"/>
</dbReference>
<reference evidence="1" key="1">
    <citation type="submission" date="2018-11" db="EMBL/GenBank/DDBJ databases">
        <authorList>
            <consortium name="Pathogen Informatics"/>
        </authorList>
    </citation>
    <scope>NUCLEOTIDE SEQUENCE</scope>
</reference>